<dbReference type="EMBL" id="BAABBP010000012">
    <property type="protein sequence ID" value="GAA3993765.1"/>
    <property type="molecule type" value="Genomic_DNA"/>
</dbReference>
<keyword evidence="6" id="KW-1185">Reference proteome</keyword>
<reference evidence="6" key="1">
    <citation type="journal article" date="2019" name="Int. J. Syst. Evol. Microbiol.">
        <title>The Global Catalogue of Microorganisms (GCM) 10K type strain sequencing project: providing services to taxonomists for standard genome sequencing and annotation.</title>
        <authorList>
            <consortium name="The Broad Institute Genomics Platform"/>
            <consortium name="The Broad Institute Genome Sequencing Center for Infectious Disease"/>
            <person name="Wu L."/>
            <person name="Ma J."/>
        </authorList>
    </citation>
    <scope>NUCLEOTIDE SEQUENCE [LARGE SCALE GENOMIC DNA]</scope>
    <source>
        <strain evidence="6">JCM 17561</strain>
    </source>
</reference>
<comment type="caution">
    <text evidence="5">The sequence shown here is derived from an EMBL/GenBank/DDBJ whole genome shotgun (WGS) entry which is preliminary data.</text>
</comment>
<dbReference type="Proteomes" id="UP001501627">
    <property type="component" value="Unassembled WGS sequence"/>
</dbReference>
<feature type="domain" description="Sulfatase N-terminal" evidence="4">
    <location>
        <begin position="28"/>
        <end position="440"/>
    </location>
</feature>
<dbReference type="Pfam" id="PF00884">
    <property type="entry name" value="Sulfatase"/>
    <property type="match status" value="1"/>
</dbReference>
<dbReference type="Gene3D" id="3.30.1120.10">
    <property type="match status" value="1"/>
</dbReference>
<evidence type="ECO:0000256" key="2">
    <source>
        <dbReference type="ARBA" id="ARBA00022801"/>
    </source>
</evidence>
<keyword evidence="2" id="KW-0378">Hydrolase</keyword>
<comment type="similarity">
    <text evidence="1">Belongs to the sulfatase family.</text>
</comment>
<dbReference type="Gene3D" id="3.40.720.10">
    <property type="entry name" value="Alkaline Phosphatase, subunit A"/>
    <property type="match status" value="1"/>
</dbReference>
<dbReference type="InterPro" id="IPR017850">
    <property type="entry name" value="Alkaline_phosphatase_core_sf"/>
</dbReference>
<feature type="region of interest" description="Disordered" evidence="3">
    <location>
        <begin position="1"/>
        <end position="21"/>
    </location>
</feature>
<dbReference type="PANTHER" id="PTHR42693">
    <property type="entry name" value="ARYLSULFATASE FAMILY MEMBER"/>
    <property type="match status" value="1"/>
</dbReference>
<evidence type="ECO:0000256" key="3">
    <source>
        <dbReference type="SAM" id="MobiDB-lite"/>
    </source>
</evidence>
<dbReference type="RefSeq" id="WP_103043854.1">
    <property type="nucleotide sequence ID" value="NZ_BAABBP010000012.1"/>
</dbReference>
<evidence type="ECO:0000256" key="1">
    <source>
        <dbReference type="ARBA" id="ARBA00008779"/>
    </source>
</evidence>
<evidence type="ECO:0000313" key="6">
    <source>
        <dbReference type="Proteomes" id="UP001501627"/>
    </source>
</evidence>
<name>A0ABP7R7P5_9BURK</name>
<accession>A0ABP7R7P5</accession>
<protein>
    <submittedName>
        <fullName evidence="5">Arylsulfatase</fullName>
    </submittedName>
</protein>
<dbReference type="CDD" id="cd16025">
    <property type="entry name" value="PAS_like"/>
    <property type="match status" value="1"/>
</dbReference>
<dbReference type="PANTHER" id="PTHR42693:SF53">
    <property type="entry name" value="ENDO-4-O-SULFATASE"/>
    <property type="match status" value="1"/>
</dbReference>
<organism evidence="5 6">
    <name type="scientific">Comamonas faecalis</name>
    <dbReference type="NCBI Taxonomy" id="1387849"/>
    <lineage>
        <taxon>Bacteria</taxon>
        <taxon>Pseudomonadati</taxon>
        <taxon>Pseudomonadota</taxon>
        <taxon>Betaproteobacteria</taxon>
        <taxon>Burkholderiales</taxon>
        <taxon>Comamonadaceae</taxon>
        <taxon>Comamonas</taxon>
    </lineage>
</organism>
<sequence length="759" mass="83104">MTQPRIGKTIHDSTPHWPAAPRRPAGAPNILLVLFDDVGFSDFGCYGSSIRTPAIDAIAARGLRYSGFHTTAMCSTTRAALLTGRNHHAVGVGCLANFDSGFPGYRGKISPDAGTLAEMLRPHGWRNYMVGKWHVTPLTQSGPAGPFDGWPLGRGFDRFYGFLDAETDQFAPELVRDNTHVDPPGSFESGYHLTSDLVDQSMRMLAEHQADAPDAPWLLWLALGACHAPHQAPQELIRGYDAQFAHGWDVEREQRLARQKALGLVPPDTELPPRNDGVPAWDSLGEAERRVFTRLQSAYAGMLTHADEQLARLMQFLDASGMADDTLVLVLSDNGASQEGGVAGFVNAMGPYNLRREEMAEKLARIDEIGGPGTHANFPHGWAMASNTPLKRYKQNTHGGGIRDPLVMAWPRGIAARGELRHGFWHARDLLPTLLDVCGVTPPETIHGIAQQPVTGESLRATLADPAPRSRQGAQIFEMFGHRGLWHGGWKAVAWHAPGTPFDADRWELYHLDQDFAENHDLAAAEPERLARLQALWWQEAEAHQVLPLDDRFGARFAENAQRAQGARTRFVFHHGMGHLPSDVAPDLRARAYRIEAQVLIPEGGAEGVLVAHGDATSGYSLYLQDGHLVHDLNVGGVHQVLRSDRPVAPGRRRLAVQMELGPLQRVPLPGHGQAIVPASRHARLWIDDACVAEGPCRFGFATLISWSGLDIGRDRASPVSHYAAPFVFTGRLLCVTVDLQPQQPLDGHGIGQAEMARQ</sequence>
<evidence type="ECO:0000313" key="5">
    <source>
        <dbReference type="EMBL" id="GAA3993765.1"/>
    </source>
</evidence>
<dbReference type="SUPFAM" id="SSF53649">
    <property type="entry name" value="Alkaline phosphatase-like"/>
    <property type="match status" value="1"/>
</dbReference>
<dbReference type="InterPro" id="IPR000917">
    <property type="entry name" value="Sulfatase_N"/>
</dbReference>
<gene>
    <name evidence="5" type="ORF">GCM10022279_16570</name>
</gene>
<proteinExistence type="inferred from homology"/>
<evidence type="ECO:0000259" key="4">
    <source>
        <dbReference type="Pfam" id="PF00884"/>
    </source>
</evidence>
<dbReference type="InterPro" id="IPR050738">
    <property type="entry name" value="Sulfatase"/>
</dbReference>